<evidence type="ECO:0000256" key="1">
    <source>
        <dbReference type="SAM" id="MobiDB-lite"/>
    </source>
</evidence>
<organism evidence="2 3">
    <name type="scientific">Scophthalmus maximus</name>
    <name type="common">Turbot</name>
    <name type="synonym">Psetta maxima</name>
    <dbReference type="NCBI Taxonomy" id="52904"/>
    <lineage>
        <taxon>Eukaryota</taxon>
        <taxon>Metazoa</taxon>
        <taxon>Chordata</taxon>
        <taxon>Craniata</taxon>
        <taxon>Vertebrata</taxon>
        <taxon>Euteleostomi</taxon>
        <taxon>Actinopterygii</taxon>
        <taxon>Neopterygii</taxon>
        <taxon>Teleostei</taxon>
        <taxon>Neoteleostei</taxon>
        <taxon>Acanthomorphata</taxon>
        <taxon>Carangaria</taxon>
        <taxon>Pleuronectiformes</taxon>
        <taxon>Pleuronectoidei</taxon>
        <taxon>Scophthalmidae</taxon>
        <taxon>Scophthalmus</taxon>
    </lineage>
</organism>
<proteinExistence type="predicted"/>
<evidence type="ECO:0000313" key="2">
    <source>
        <dbReference type="EMBL" id="AWP15877.1"/>
    </source>
</evidence>
<name>A0A2U9CH93_SCOMX</name>
<feature type="region of interest" description="Disordered" evidence="1">
    <location>
        <begin position="1"/>
        <end position="41"/>
    </location>
</feature>
<dbReference type="AlphaFoldDB" id="A0A2U9CH93"/>
<sequence length="59" mass="6651">MADMMELGPAYGESQARSAAAGRNHPAQRDRSGWTGPEQVHDVTATPGRWFRFLFVFER</sequence>
<keyword evidence="3" id="KW-1185">Reference proteome</keyword>
<accession>A0A2U9CH93</accession>
<evidence type="ECO:0000313" key="3">
    <source>
        <dbReference type="Proteomes" id="UP000246464"/>
    </source>
</evidence>
<gene>
    <name evidence="2" type="ORF">SMAX5B_021721</name>
</gene>
<reference evidence="2 3" key="1">
    <citation type="submission" date="2017-12" db="EMBL/GenBank/DDBJ databases">
        <title>Integrating genomic resources of turbot (Scophthalmus maximus) in depth evaluation of genetic and physical mapping variation across individuals.</title>
        <authorList>
            <person name="Martinez P."/>
        </authorList>
    </citation>
    <scope>NUCLEOTIDE SEQUENCE [LARGE SCALE GENOMIC DNA]</scope>
</reference>
<dbReference type="Proteomes" id="UP000246464">
    <property type="component" value="Chromosome 16"/>
</dbReference>
<dbReference type="EMBL" id="CP026258">
    <property type="protein sequence ID" value="AWP15877.1"/>
    <property type="molecule type" value="Genomic_DNA"/>
</dbReference>
<protein>
    <submittedName>
        <fullName evidence="2">Uncharacterized protein</fullName>
    </submittedName>
</protein>